<organism evidence="2 3">
    <name type="scientific">Neolewinella maritima</name>
    <dbReference type="NCBI Taxonomy" id="1383882"/>
    <lineage>
        <taxon>Bacteria</taxon>
        <taxon>Pseudomonadati</taxon>
        <taxon>Bacteroidota</taxon>
        <taxon>Saprospiria</taxon>
        <taxon>Saprospirales</taxon>
        <taxon>Lewinellaceae</taxon>
        <taxon>Neolewinella</taxon>
    </lineage>
</organism>
<dbReference type="Proteomes" id="UP000837803">
    <property type="component" value="Unassembled WGS sequence"/>
</dbReference>
<keyword evidence="3" id="KW-1185">Reference proteome</keyword>
<protein>
    <submittedName>
        <fullName evidence="2">Uncharacterized protein</fullName>
    </submittedName>
</protein>
<evidence type="ECO:0000256" key="1">
    <source>
        <dbReference type="SAM" id="Phobius"/>
    </source>
</evidence>
<keyword evidence="1" id="KW-1133">Transmembrane helix</keyword>
<accession>A0ABM9AZW1</accession>
<dbReference type="EMBL" id="CAKLPZ010000001">
    <property type="protein sequence ID" value="CAH1000309.1"/>
    <property type="molecule type" value="Genomic_DNA"/>
</dbReference>
<dbReference type="RefSeq" id="WP_238750361.1">
    <property type="nucleotide sequence ID" value="NZ_CAKLPZ010000001.1"/>
</dbReference>
<keyword evidence="1" id="KW-0812">Transmembrane</keyword>
<proteinExistence type="predicted"/>
<gene>
    <name evidence="2" type="ORF">LEM8419_01460</name>
</gene>
<comment type="caution">
    <text evidence="2">The sequence shown here is derived from an EMBL/GenBank/DDBJ whole genome shotgun (WGS) entry which is preliminary data.</text>
</comment>
<sequence>MTNPHIPRPTGSTLQNSRLNRAIAAAQLGKPDGLRLAARRSALPRARRQDVATAVIGSLLITLLVLLLAYLF</sequence>
<feature type="transmembrane region" description="Helical" evidence="1">
    <location>
        <begin position="51"/>
        <end position="71"/>
    </location>
</feature>
<evidence type="ECO:0000313" key="3">
    <source>
        <dbReference type="Proteomes" id="UP000837803"/>
    </source>
</evidence>
<reference evidence="2" key="1">
    <citation type="submission" date="2021-12" db="EMBL/GenBank/DDBJ databases">
        <authorList>
            <person name="Rodrigo-Torres L."/>
            <person name="Arahal R. D."/>
            <person name="Lucena T."/>
        </authorList>
    </citation>
    <scope>NUCLEOTIDE SEQUENCE</scope>
    <source>
        <strain evidence="2">CECT 8419</strain>
    </source>
</reference>
<keyword evidence="1" id="KW-0472">Membrane</keyword>
<evidence type="ECO:0000313" key="2">
    <source>
        <dbReference type="EMBL" id="CAH1000309.1"/>
    </source>
</evidence>
<name>A0ABM9AZW1_9BACT</name>